<dbReference type="AlphaFoldDB" id="A0A1C6U0W5"/>
<gene>
    <name evidence="2" type="ORF">GA0070617_0609</name>
</gene>
<protein>
    <submittedName>
        <fullName evidence="2">DivIVA domain-containing protein</fullName>
    </submittedName>
</protein>
<reference evidence="3" key="1">
    <citation type="submission" date="2016-06" db="EMBL/GenBank/DDBJ databases">
        <authorList>
            <person name="Varghese N."/>
            <person name="Submissions Spin"/>
        </authorList>
    </citation>
    <scope>NUCLEOTIDE SEQUENCE [LARGE SCALE GENOMIC DNA]</scope>
    <source>
        <strain evidence="3">DSM 45577</strain>
    </source>
</reference>
<keyword evidence="3" id="KW-1185">Reference proteome</keyword>
<sequence>MRSLLRRFRPAPSPADLAEPPGRHRAAAHRMPLRPWQVRHRWFTVRRHGLDPVEVTEFLHLVADELTVAQTALGALREENARIKRTLRSWQSAQAAGLPELACR</sequence>
<evidence type="ECO:0000313" key="3">
    <source>
        <dbReference type="Proteomes" id="UP000198937"/>
    </source>
</evidence>
<dbReference type="OrthoDB" id="3404933at2"/>
<feature type="region of interest" description="Disordered" evidence="1">
    <location>
        <begin position="1"/>
        <end position="30"/>
    </location>
</feature>
<accession>A0A1C6U0W5</accession>
<dbReference type="EMBL" id="FMIA01000002">
    <property type="protein sequence ID" value="SCL47529.1"/>
    <property type="molecule type" value="Genomic_DNA"/>
</dbReference>
<name>A0A1C6U0W5_9ACTN</name>
<dbReference type="Gene3D" id="6.10.250.660">
    <property type="match status" value="1"/>
</dbReference>
<evidence type="ECO:0000313" key="2">
    <source>
        <dbReference type="EMBL" id="SCL47529.1"/>
    </source>
</evidence>
<organism evidence="2 3">
    <name type="scientific">Micromonospora yangpuensis</name>
    <dbReference type="NCBI Taxonomy" id="683228"/>
    <lineage>
        <taxon>Bacteria</taxon>
        <taxon>Bacillati</taxon>
        <taxon>Actinomycetota</taxon>
        <taxon>Actinomycetes</taxon>
        <taxon>Micromonosporales</taxon>
        <taxon>Micromonosporaceae</taxon>
        <taxon>Micromonospora</taxon>
    </lineage>
</organism>
<proteinExistence type="predicted"/>
<dbReference type="Proteomes" id="UP000198937">
    <property type="component" value="Unassembled WGS sequence"/>
</dbReference>
<dbReference type="STRING" id="683228.GA0070617_0609"/>
<evidence type="ECO:0000256" key="1">
    <source>
        <dbReference type="SAM" id="MobiDB-lite"/>
    </source>
</evidence>
<dbReference type="RefSeq" id="WP_091433646.1">
    <property type="nucleotide sequence ID" value="NZ_BMMJ01000006.1"/>
</dbReference>